<evidence type="ECO:0000259" key="5">
    <source>
        <dbReference type="Pfam" id="PF03712"/>
    </source>
</evidence>
<dbReference type="InterPro" id="IPR036939">
    <property type="entry name" value="Cu2_ascorb_mOase_N_sf"/>
</dbReference>
<dbReference type="InterPro" id="IPR000323">
    <property type="entry name" value="Cu2_ascorb_mOase_N"/>
</dbReference>
<feature type="domain" description="Copper type II ascorbate-dependent monooxygenase N-terminal" evidence="4">
    <location>
        <begin position="169"/>
        <end position="280"/>
    </location>
</feature>
<dbReference type="Pfam" id="PF03712">
    <property type="entry name" value="Cu2_monoox_C"/>
    <property type="match status" value="1"/>
</dbReference>
<keyword evidence="2" id="KW-0325">Glycoprotein</keyword>
<reference evidence="7" key="1">
    <citation type="submission" date="2021-04" db="EMBL/GenBank/DDBJ databases">
        <authorList>
            <consortium name="Molecular Ecology Group"/>
        </authorList>
    </citation>
    <scope>NUCLEOTIDE SEQUENCE</scope>
</reference>
<dbReference type="AlphaFoldDB" id="A0A8S3YD05"/>
<dbReference type="Gene3D" id="2.60.120.310">
    <property type="entry name" value="Copper type II, ascorbate-dependent monooxygenase, N-terminal domain"/>
    <property type="match status" value="1"/>
</dbReference>
<dbReference type="InterPro" id="IPR008977">
    <property type="entry name" value="PHM/PNGase_F_dom_sf"/>
</dbReference>
<keyword evidence="1" id="KW-1015">Disulfide bond</keyword>
<evidence type="ECO:0000256" key="3">
    <source>
        <dbReference type="SAM" id="SignalP"/>
    </source>
</evidence>
<dbReference type="InterPro" id="IPR024548">
    <property type="entry name" value="Cu2_monoox_C"/>
</dbReference>
<keyword evidence="3" id="KW-0732">Signal</keyword>
<accession>A0A8S3YD05</accession>
<dbReference type="InterPro" id="IPR000945">
    <property type="entry name" value="DBH-like"/>
</dbReference>
<evidence type="ECO:0000313" key="8">
    <source>
        <dbReference type="Proteomes" id="UP000678393"/>
    </source>
</evidence>
<sequence>MVVSLVLALLLPLVTSYLSFQKKIPNGELVPFPCRPGTVWPGVGHINNHGTGFQNPFGLDFEANGYRWDKKLCLMDSDGDGYSNGLELGDPNCEWEENKIPEMTIGLSHPGICDPHDGEECRRKKIKSPKYLSQGEWLTDVCNNDEFKCDALKDKDIINITARLPAGTPVPVQKTHYLCQLFNIYKLGIPPKKDYHIVAITPSIDKKLVVHHIIVFGCTGYVQESDSPFACDVTPHASCQEFMYLWTVGMNGECFYPDTGVKIGKNGYENFIIQYHQSNDQLRAGMYDTSGLIFHITPNLKRYDTGVFAVGSTYFELPPHLNYTVIKSTCASGCTKNLLTGSINITAAGNHMHLLGKDMIVELKRKNYHLAYITYDRFFLYDTPQVHHYPLPIEMFPGDSVVTTCGFSTLSRDDDTLWGDGTTDEMCFGFITYHPKQAVLRPSCVDIMGFGMCDDNALEGCTSLREFLTNIKDTRVFREVSQACKQGASICEQRCAVTVLKHMKMESCMKGNIWRYIKNELSKARGHGFEFLSRIAPCRGEAEKAMLEDPDL</sequence>
<gene>
    <name evidence="7" type="ORF">CUNI_LOCUS435</name>
</gene>
<dbReference type="OrthoDB" id="10003276at2759"/>
<dbReference type="PANTHER" id="PTHR10157:SF23">
    <property type="entry name" value="MOXD1 HOMOLOG 1"/>
    <property type="match status" value="1"/>
</dbReference>
<dbReference type="SUPFAM" id="SSF49742">
    <property type="entry name" value="PHM/PNGase F"/>
    <property type="match status" value="2"/>
</dbReference>
<evidence type="ECO:0008006" key="9">
    <source>
        <dbReference type="Google" id="ProtNLM"/>
    </source>
</evidence>
<dbReference type="Pfam" id="PF24784">
    <property type="entry name" value="Temptin_C"/>
    <property type="match status" value="1"/>
</dbReference>
<keyword evidence="8" id="KW-1185">Reference proteome</keyword>
<dbReference type="Pfam" id="PF01082">
    <property type="entry name" value="Cu2_monooxygen"/>
    <property type="match status" value="1"/>
</dbReference>
<dbReference type="Proteomes" id="UP000678393">
    <property type="component" value="Unassembled WGS sequence"/>
</dbReference>
<feature type="domain" description="Copper type II ascorbate-dependent monooxygenase C-terminal" evidence="5">
    <location>
        <begin position="303"/>
        <end position="437"/>
    </location>
</feature>
<evidence type="ECO:0000256" key="2">
    <source>
        <dbReference type="ARBA" id="ARBA00023180"/>
    </source>
</evidence>
<comment type="caution">
    <text evidence="7">The sequence shown here is derived from an EMBL/GenBank/DDBJ whole genome shotgun (WGS) entry which is preliminary data.</text>
</comment>
<dbReference type="InterPro" id="IPR014784">
    <property type="entry name" value="Cu2_ascorb_mOase-like_C"/>
</dbReference>
<dbReference type="GO" id="GO:0005507">
    <property type="term" value="F:copper ion binding"/>
    <property type="evidence" value="ECO:0007669"/>
    <property type="project" value="InterPro"/>
</dbReference>
<dbReference type="EMBL" id="CAJHNH020000048">
    <property type="protein sequence ID" value="CAG5114877.1"/>
    <property type="molecule type" value="Genomic_DNA"/>
</dbReference>
<evidence type="ECO:0000313" key="7">
    <source>
        <dbReference type="EMBL" id="CAG5114877.1"/>
    </source>
</evidence>
<protein>
    <recommendedName>
        <fullName evidence="9">Temptin</fullName>
    </recommendedName>
</protein>
<organism evidence="7 8">
    <name type="scientific">Candidula unifasciata</name>
    <dbReference type="NCBI Taxonomy" id="100452"/>
    <lineage>
        <taxon>Eukaryota</taxon>
        <taxon>Metazoa</taxon>
        <taxon>Spiralia</taxon>
        <taxon>Lophotrochozoa</taxon>
        <taxon>Mollusca</taxon>
        <taxon>Gastropoda</taxon>
        <taxon>Heterobranchia</taxon>
        <taxon>Euthyneura</taxon>
        <taxon>Panpulmonata</taxon>
        <taxon>Eupulmonata</taxon>
        <taxon>Stylommatophora</taxon>
        <taxon>Helicina</taxon>
        <taxon>Helicoidea</taxon>
        <taxon>Geomitridae</taxon>
        <taxon>Candidula</taxon>
    </lineage>
</organism>
<dbReference type="Gene3D" id="2.60.120.230">
    <property type="match status" value="1"/>
</dbReference>
<feature type="chain" id="PRO_5035948355" description="Temptin" evidence="3">
    <location>
        <begin position="17"/>
        <end position="552"/>
    </location>
</feature>
<dbReference type="GO" id="GO:0004500">
    <property type="term" value="F:dopamine beta-monooxygenase activity"/>
    <property type="evidence" value="ECO:0007669"/>
    <property type="project" value="InterPro"/>
</dbReference>
<dbReference type="PANTHER" id="PTHR10157">
    <property type="entry name" value="DOPAMINE BETA HYDROXYLASE RELATED"/>
    <property type="match status" value="1"/>
</dbReference>
<feature type="signal peptide" evidence="3">
    <location>
        <begin position="1"/>
        <end position="16"/>
    </location>
</feature>
<evidence type="ECO:0000259" key="4">
    <source>
        <dbReference type="Pfam" id="PF01082"/>
    </source>
</evidence>
<dbReference type="InterPro" id="IPR057626">
    <property type="entry name" value="S-S_Temptin"/>
</dbReference>
<feature type="domain" description="Temptin Cys/Cys disulfide" evidence="6">
    <location>
        <begin position="15"/>
        <end position="112"/>
    </location>
</feature>
<evidence type="ECO:0000256" key="1">
    <source>
        <dbReference type="ARBA" id="ARBA00023157"/>
    </source>
</evidence>
<proteinExistence type="predicted"/>
<name>A0A8S3YD05_9EUPU</name>
<evidence type="ECO:0000259" key="6">
    <source>
        <dbReference type="Pfam" id="PF24784"/>
    </source>
</evidence>